<evidence type="ECO:0000259" key="4">
    <source>
        <dbReference type="Pfam" id="PF08840"/>
    </source>
</evidence>
<dbReference type="InterPro" id="IPR006862">
    <property type="entry name" value="Thio_Ohase/aa_AcTrfase"/>
</dbReference>
<evidence type="ECO:0000259" key="3">
    <source>
        <dbReference type="Pfam" id="PF04775"/>
    </source>
</evidence>
<dbReference type="PANTHER" id="PTHR10824:SF39">
    <property type="entry name" value="DYNEIN AXONEMAL LIGHT CHAIN 1"/>
    <property type="match status" value="1"/>
</dbReference>
<dbReference type="EMBL" id="SCEB01214963">
    <property type="protein sequence ID" value="RXM32054.1"/>
    <property type="molecule type" value="Genomic_DNA"/>
</dbReference>
<dbReference type="SUPFAM" id="SSF53474">
    <property type="entry name" value="alpha/beta-Hydrolases"/>
    <property type="match status" value="1"/>
</dbReference>
<dbReference type="InterPro" id="IPR016662">
    <property type="entry name" value="Acyl-CoA_thioEstase_long-chain"/>
</dbReference>
<dbReference type="FunFam" id="3.40.50.1820:FF:000024">
    <property type="entry name" value="acyl-coenzyme A thioesterase 4"/>
    <property type="match status" value="1"/>
</dbReference>
<dbReference type="GO" id="GO:0006631">
    <property type="term" value="P:fatty acid metabolic process"/>
    <property type="evidence" value="ECO:0007669"/>
    <property type="project" value="UniProtKB-KW"/>
</dbReference>
<dbReference type="AlphaFoldDB" id="A0A444UA54"/>
<dbReference type="FunFam" id="2.60.40.2240:FF:000001">
    <property type="entry name" value="acyl-coenzyme A thioesterase 4"/>
    <property type="match status" value="1"/>
</dbReference>
<dbReference type="PIRSF" id="PIRSF016521">
    <property type="entry name" value="Acyl-CoA_hydro"/>
    <property type="match status" value="1"/>
</dbReference>
<proteinExistence type="inferred from homology"/>
<comment type="caution">
    <text evidence="5">The sequence shown here is derived from an EMBL/GenBank/DDBJ whole genome shotgun (WGS) entry which is preliminary data.</text>
</comment>
<dbReference type="PANTHER" id="PTHR10824">
    <property type="entry name" value="ACYL-COENZYME A THIOESTERASE-RELATED"/>
    <property type="match status" value="1"/>
</dbReference>
<comment type="similarity">
    <text evidence="1">Belongs to the C/M/P thioester hydrolase family.</text>
</comment>
<accession>A0A444UA54</accession>
<dbReference type="Gene3D" id="2.60.40.2240">
    <property type="entry name" value="Acyl-CoA thioester hydrolase/BAAT N-terminal domain"/>
    <property type="match status" value="1"/>
</dbReference>
<gene>
    <name evidence="5" type="ORF">EOD39_16294</name>
</gene>
<evidence type="ECO:0000256" key="1">
    <source>
        <dbReference type="ARBA" id="ARBA00006538"/>
    </source>
</evidence>
<dbReference type="GO" id="GO:0006637">
    <property type="term" value="P:acyl-CoA metabolic process"/>
    <property type="evidence" value="ECO:0007669"/>
    <property type="project" value="InterPro"/>
</dbReference>
<keyword evidence="2" id="KW-0276">Fatty acid metabolism</keyword>
<keyword evidence="2" id="KW-0443">Lipid metabolism</keyword>
<evidence type="ECO:0000313" key="6">
    <source>
        <dbReference type="Proteomes" id="UP000289886"/>
    </source>
</evidence>
<feature type="domain" description="Acyl-CoA thioester hydrolase/bile acid-CoA amino acid N-acetyltransferase" evidence="3">
    <location>
        <begin position="47"/>
        <end position="179"/>
    </location>
</feature>
<dbReference type="InterPro" id="IPR014940">
    <property type="entry name" value="BAAT_C"/>
</dbReference>
<dbReference type="InterPro" id="IPR042490">
    <property type="entry name" value="Thio_Ohase/BAAT_N"/>
</dbReference>
<feature type="domain" description="BAAT/Acyl-CoA thioester hydrolase C-terminal" evidence="4">
    <location>
        <begin position="242"/>
        <end position="449"/>
    </location>
</feature>
<dbReference type="Proteomes" id="UP000289886">
    <property type="component" value="Unassembled WGS sequence"/>
</dbReference>
<dbReference type="Gene3D" id="3.40.50.1820">
    <property type="entry name" value="alpha/beta hydrolase"/>
    <property type="match status" value="1"/>
</dbReference>
<dbReference type="InterPro" id="IPR029058">
    <property type="entry name" value="AB_hydrolase_fold"/>
</dbReference>
<organism evidence="5 6">
    <name type="scientific">Acipenser ruthenus</name>
    <name type="common">Sterlet sturgeon</name>
    <dbReference type="NCBI Taxonomy" id="7906"/>
    <lineage>
        <taxon>Eukaryota</taxon>
        <taxon>Metazoa</taxon>
        <taxon>Chordata</taxon>
        <taxon>Craniata</taxon>
        <taxon>Vertebrata</taxon>
        <taxon>Euteleostomi</taxon>
        <taxon>Actinopterygii</taxon>
        <taxon>Chondrostei</taxon>
        <taxon>Acipenseriformes</taxon>
        <taxon>Acipenseridae</taxon>
        <taxon>Acipenser</taxon>
    </lineage>
</organism>
<keyword evidence="6" id="KW-1185">Reference proteome</keyword>
<dbReference type="Pfam" id="PF04775">
    <property type="entry name" value="Bile_Hydr_Trans"/>
    <property type="match status" value="1"/>
</dbReference>
<protein>
    <submittedName>
        <fullName evidence="5">Acyl-coenzyme A thioesterase 1</fullName>
    </submittedName>
</protein>
<evidence type="ECO:0000256" key="2">
    <source>
        <dbReference type="ARBA" id="ARBA00022832"/>
    </source>
</evidence>
<dbReference type="Pfam" id="PF08840">
    <property type="entry name" value="BAAT_C"/>
    <property type="match status" value="1"/>
</dbReference>
<name>A0A444UA54_ACIRT</name>
<evidence type="ECO:0000313" key="5">
    <source>
        <dbReference type="EMBL" id="RXM32054.1"/>
    </source>
</evidence>
<dbReference type="GO" id="GO:0047617">
    <property type="term" value="F:fatty acyl-CoA hydrolase activity"/>
    <property type="evidence" value="ECO:0007669"/>
    <property type="project" value="TreeGrafter"/>
</dbReference>
<sequence>MSFLIKLAARSFQRVCNVKLLAAVRLYSTAGQSGVSIKAGPRTALADEALKIRVSGLSPLQEVTVRAVVISDDDSMFDSSAQYRADRQGELDLTREPSLGGAFTGVEAMGLLWSLLPVPMEVPWRRLFKKDVLKGPQFVDLLVHRDLSERGRIPGPVLAKTRVERWFAGQGVTRTQLSEGRVRGSLFLPAGAGPFPGVIDMYGDEGGLTEYRASLLASRGFAALALPYLGREHLPESLSDLDFGYFEQAASFLLHHPKVRSLGLGAVGTGKGAELALAMVTFLPQVVAAVSISGCHANTGGELRYRDRVLPGLSYKASLARMLDSGVLDLSETLADPCDPRHRASLIPIEEAEGHFLFVVGEDDRKWKSEVYAAAAVQKLSEGGRHNYRVLSYPGAGHRIDPPSSPFAQAVLDQTLGVPVMEGGQPSAHAHAQAHAWGQIQEFLHSNLGGSCV</sequence>
<reference evidence="5 6" key="1">
    <citation type="submission" date="2019-01" db="EMBL/GenBank/DDBJ databases">
        <title>Draft Genome and Complete Hox-Cluster Characterization of the Sterlet Sturgeon (Acipenser ruthenus).</title>
        <authorList>
            <person name="Wei Q."/>
        </authorList>
    </citation>
    <scope>NUCLEOTIDE SEQUENCE [LARGE SCALE GENOMIC DNA]</scope>
    <source>
        <strain evidence="5">WHYD16114868_AA</strain>
        <tissue evidence="5">Blood</tissue>
    </source>
</reference>